<dbReference type="GO" id="GO:0005524">
    <property type="term" value="F:ATP binding"/>
    <property type="evidence" value="ECO:0007669"/>
    <property type="project" value="UniProtKB-UniRule"/>
</dbReference>
<dbReference type="AlphaFoldDB" id="A0A3D4V855"/>
<dbReference type="EC" id="5.6.2.4" evidence="9"/>
<evidence type="ECO:0000259" key="15">
    <source>
        <dbReference type="PROSITE" id="PS51217"/>
    </source>
</evidence>
<protein>
    <recommendedName>
        <fullName evidence="9">DNA 3'-5' helicase</fullName>
        <ecNumber evidence="9">5.6.2.4</ecNumber>
    </recommendedName>
    <alternativeName>
        <fullName evidence="10">DNA 3'-5' helicase II</fullName>
    </alternativeName>
</protein>
<evidence type="ECO:0000256" key="6">
    <source>
        <dbReference type="ARBA" id="ARBA00023125"/>
    </source>
</evidence>
<dbReference type="InterPro" id="IPR027417">
    <property type="entry name" value="P-loop_NTPase"/>
</dbReference>
<proteinExistence type="inferred from homology"/>
<evidence type="ECO:0000256" key="9">
    <source>
        <dbReference type="ARBA" id="ARBA00034808"/>
    </source>
</evidence>
<dbReference type="GO" id="GO:0000725">
    <property type="term" value="P:recombinational repair"/>
    <property type="evidence" value="ECO:0007669"/>
    <property type="project" value="TreeGrafter"/>
</dbReference>
<dbReference type="GO" id="GO:0043138">
    <property type="term" value="F:3'-5' DNA helicase activity"/>
    <property type="evidence" value="ECO:0007669"/>
    <property type="project" value="UniProtKB-EC"/>
</dbReference>
<evidence type="ECO:0000256" key="8">
    <source>
        <dbReference type="ARBA" id="ARBA00034617"/>
    </source>
</evidence>
<evidence type="ECO:0000313" key="17">
    <source>
        <dbReference type="Proteomes" id="UP000264071"/>
    </source>
</evidence>
<dbReference type="CDD" id="cd17932">
    <property type="entry name" value="DEXQc_UvrD"/>
    <property type="match status" value="1"/>
</dbReference>
<keyword evidence="5 12" id="KW-0067">ATP-binding</keyword>
<keyword evidence="2 12" id="KW-0547">Nucleotide-binding</keyword>
<evidence type="ECO:0000256" key="13">
    <source>
        <dbReference type="SAM" id="MobiDB-lite"/>
    </source>
</evidence>
<dbReference type="Pfam" id="PF00580">
    <property type="entry name" value="UvrD-helicase"/>
    <property type="match status" value="1"/>
</dbReference>
<feature type="region of interest" description="Disordered" evidence="13">
    <location>
        <begin position="1"/>
        <end position="25"/>
    </location>
</feature>
<feature type="domain" description="UvrD-like helicase ATP-binding" evidence="14">
    <location>
        <begin position="64"/>
        <end position="343"/>
    </location>
</feature>
<dbReference type="EMBL" id="DPIY01000008">
    <property type="protein sequence ID" value="HCT57290.1"/>
    <property type="molecule type" value="Genomic_DNA"/>
</dbReference>
<evidence type="ECO:0000256" key="11">
    <source>
        <dbReference type="ARBA" id="ARBA00048988"/>
    </source>
</evidence>
<dbReference type="PROSITE" id="PS51198">
    <property type="entry name" value="UVRD_HELICASE_ATP_BIND"/>
    <property type="match status" value="1"/>
</dbReference>
<dbReference type="PROSITE" id="PS51217">
    <property type="entry name" value="UVRD_HELICASE_CTER"/>
    <property type="match status" value="1"/>
</dbReference>
<name>A0A3D4V855_9BACT</name>
<comment type="catalytic activity">
    <reaction evidence="11">
        <text>ATP + H2O = ADP + phosphate + H(+)</text>
        <dbReference type="Rhea" id="RHEA:13065"/>
        <dbReference type="ChEBI" id="CHEBI:15377"/>
        <dbReference type="ChEBI" id="CHEBI:15378"/>
        <dbReference type="ChEBI" id="CHEBI:30616"/>
        <dbReference type="ChEBI" id="CHEBI:43474"/>
        <dbReference type="ChEBI" id="CHEBI:456216"/>
        <dbReference type="EC" id="5.6.2.4"/>
    </reaction>
</comment>
<dbReference type="Gene3D" id="1.10.486.10">
    <property type="entry name" value="PCRA, domain 4"/>
    <property type="match status" value="1"/>
</dbReference>
<feature type="compositionally biased region" description="Gly residues" evidence="13">
    <location>
        <begin position="713"/>
        <end position="724"/>
    </location>
</feature>
<comment type="catalytic activity">
    <reaction evidence="8">
        <text>Couples ATP hydrolysis with the unwinding of duplex DNA by translocating in the 3'-5' direction.</text>
        <dbReference type="EC" id="5.6.2.4"/>
    </reaction>
</comment>
<evidence type="ECO:0000256" key="7">
    <source>
        <dbReference type="ARBA" id="ARBA00023235"/>
    </source>
</evidence>
<comment type="similarity">
    <text evidence="1">Belongs to the helicase family. UvrD subfamily.</text>
</comment>
<evidence type="ECO:0000259" key="14">
    <source>
        <dbReference type="PROSITE" id="PS51198"/>
    </source>
</evidence>
<dbReference type="Gene3D" id="1.10.10.160">
    <property type="match status" value="1"/>
</dbReference>
<feature type="region of interest" description="Disordered" evidence="13">
    <location>
        <begin position="701"/>
        <end position="809"/>
    </location>
</feature>
<keyword evidence="4 12" id="KW-0347">Helicase</keyword>
<dbReference type="Pfam" id="PF13361">
    <property type="entry name" value="UvrD_C"/>
    <property type="match status" value="1"/>
</dbReference>
<evidence type="ECO:0000256" key="4">
    <source>
        <dbReference type="ARBA" id="ARBA00022806"/>
    </source>
</evidence>
<dbReference type="SUPFAM" id="SSF52540">
    <property type="entry name" value="P-loop containing nucleoside triphosphate hydrolases"/>
    <property type="match status" value="1"/>
</dbReference>
<dbReference type="InterPro" id="IPR013986">
    <property type="entry name" value="DExx_box_DNA_helicase_dom_sf"/>
</dbReference>
<dbReference type="GO" id="GO:0016887">
    <property type="term" value="F:ATP hydrolysis activity"/>
    <property type="evidence" value="ECO:0007669"/>
    <property type="project" value="RHEA"/>
</dbReference>
<organism evidence="16 17">
    <name type="scientific">Gemmatimonas aurantiaca</name>
    <dbReference type="NCBI Taxonomy" id="173480"/>
    <lineage>
        <taxon>Bacteria</taxon>
        <taxon>Pseudomonadati</taxon>
        <taxon>Gemmatimonadota</taxon>
        <taxon>Gemmatimonadia</taxon>
        <taxon>Gemmatimonadales</taxon>
        <taxon>Gemmatimonadaceae</taxon>
        <taxon>Gemmatimonas</taxon>
    </lineage>
</organism>
<dbReference type="GO" id="GO:0005829">
    <property type="term" value="C:cytosol"/>
    <property type="evidence" value="ECO:0007669"/>
    <property type="project" value="TreeGrafter"/>
</dbReference>
<dbReference type="GO" id="GO:0003677">
    <property type="term" value="F:DNA binding"/>
    <property type="evidence" value="ECO:0007669"/>
    <property type="project" value="UniProtKB-KW"/>
</dbReference>
<dbReference type="InterPro" id="IPR000212">
    <property type="entry name" value="DNA_helicase_UvrD/REP"/>
</dbReference>
<keyword evidence="3 12" id="KW-0378">Hydrolase</keyword>
<evidence type="ECO:0000256" key="1">
    <source>
        <dbReference type="ARBA" id="ARBA00009922"/>
    </source>
</evidence>
<dbReference type="Pfam" id="PF21196">
    <property type="entry name" value="PcrA_UvrD_tudor"/>
    <property type="match status" value="1"/>
</dbReference>
<evidence type="ECO:0000256" key="12">
    <source>
        <dbReference type="PROSITE-ProRule" id="PRU00560"/>
    </source>
</evidence>
<feature type="domain" description="UvrD-like helicase C-terminal" evidence="15">
    <location>
        <begin position="344"/>
        <end position="622"/>
    </location>
</feature>
<dbReference type="GO" id="GO:0033202">
    <property type="term" value="C:DNA helicase complex"/>
    <property type="evidence" value="ECO:0007669"/>
    <property type="project" value="TreeGrafter"/>
</dbReference>
<evidence type="ECO:0000313" key="16">
    <source>
        <dbReference type="EMBL" id="HCT57290.1"/>
    </source>
</evidence>
<feature type="compositionally biased region" description="Basic and acidic residues" evidence="13">
    <location>
        <begin position="701"/>
        <end position="711"/>
    </location>
</feature>
<dbReference type="Proteomes" id="UP000264071">
    <property type="component" value="Unassembled WGS sequence"/>
</dbReference>
<evidence type="ECO:0000256" key="3">
    <source>
        <dbReference type="ARBA" id="ARBA00022801"/>
    </source>
</evidence>
<evidence type="ECO:0000256" key="2">
    <source>
        <dbReference type="ARBA" id="ARBA00022741"/>
    </source>
</evidence>
<dbReference type="CDD" id="cd18807">
    <property type="entry name" value="SF1_C_UvrD"/>
    <property type="match status" value="1"/>
</dbReference>
<dbReference type="Gene3D" id="3.40.50.300">
    <property type="entry name" value="P-loop containing nucleotide triphosphate hydrolases"/>
    <property type="match status" value="2"/>
</dbReference>
<feature type="compositionally biased region" description="Basic residues" evidence="13">
    <location>
        <begin position="14"/>
        <end position="25"/>
    </location>
</feature>
<dbReference type="PANTHER" id="PTHR11070">
    <property type="entry name" value="UVRD / RECB / PCRA DNA HELICASE FAMILY MEMBER"/>
    <property type="match status" value="1"/>
</dbReference>
<accession>A0A3D4V855</accession>
<gene>
    <name evidence="16" type="ORF">DGD08_08780</name>
</gene>
<comment type="caution">
    <text evidence="16">The sequence shown here is derived from an EMBL/GenBank/DDBJ whole genome shotgun (WGS) entry which is preliminary data.</text>
</comment>
<keyword evidence="6" id="KW-0238">DNA-binding</keyword>
<evidence type="ECO:0000256" key="5">
    <source>
        <dbReference type="ARBA" id="ARBA00022840"/>
    </source>
</evidence>
<reference evidence="16 17" key="1">
    <citation type="journal article" date="2018" name="Nat. Biotechnol.">
        <title>A standardized bacterial taxonomy based on genome phylogeny substantially revises the tree of life.</title>
        <authorList>
            <person name="Parks D.H."/>
            <person name="Chuvochina M."/>
            <person name="Waite D.W."/>
            <person name="Rinke C."/>
            <person name="Skarshewski A."/>
            <person name="Chaumeil P.A."/>
            <person name="Hugenholtz P."/>
        </authorList>
    </citation>
    <scope>NUCLEOTIDE SEQUENCE [LARGE SCALE GENOMIC DNA]</scope>
    <source>
        <strain evidence="16">UBA8844</strain>
    </source>
</reference>
<dbReference type="PANTHER" id="PTHR11070:SF2">
    <property type="entry name" value="ATP-DEPENDENT DNA HELICASE SRS2"/>
    <property type="match status" value="1"/>
</dbReference>
<sequence length="857" mass="94073">MGHRPVVGATDRRGKSRRQARAGRHRPWRGVRHYLAWMTTTGWAGSLFDAVPQKPALDLDAITRGLNPGQTEAVFHDDGPALVLAGAGSGKTRVLTTRIARLIGTMNVAPHEILAVTFTNKAAGEMRARIAKFLGHEPKGMWCGTFHALGARMLRGVAPLVGREQNFTIYDEDDAIGAVKRVMERRNLSPKEFAPKAILSAISSAKNALISPSEFARNARDTFATAVAGVYTDLEVALQQANAVTFDDLLVLPVRALETDEALRAHYQRRFRYLLVDEYQDTNAAQYRFVQLMGGGYRNVMVVGDDDQSIYGWRGADIRNILDFERDFPGARIVRLEENYRSTPNVLALANAVIAENTERRGKTLRATRPAGEAVTLIEALDERDEADFIAETILTRMSRSDLARRDCAILYRTNAQSRAIEDAFRRRNIPYRLIGAVRFYDRREIRDLMAYLKLVANPADDEAFRRAVNVPKRGLGDATIALLAEQAIAEGKPMLEMATRFDVLSGMRPAARAALEDFGNLVQRLRTMAVDAAVDELLRELVQVIKYADHLRAEGPEGLERIENVREMIAGAAEVVADEGGEVGLTPLDHFLQSSTLVAGVDKLDPNADAVTCMTMHNAKGLEFPLVFVCGLEDGLFPLARAAEDPAQLEEERRLFYVGITRAEEKLYLTCAEQRRRNGELMYSMPSRFLEVIKPSLAERGKTARAKSEGRSGFGGYGSGYGSRRGNDDGWGRSGNSAGAGTGGAKRSVGPYGSAGYRPSGSGVGANSGDIPFGKAPGGFSTPARRERAPEPEDESQDAPMFRPGERVKHAKFGTGTIAELSGSGRDTKVRIDFDDEEIGRKTLVLAQAKLERGWE</sequence>
<dbReference type="InterPro" id="IPR014016">
    <property type="entry name" value="UvrD-like_ATP-bd"/>
</dbReference>
<feature type="binding site" evidence="12">
    <location>
        <begin position="85"/>
        <end position="92"/>
    </location>
    <ligand>
        <name>ATP</name>
        <dbReference type="ChEBI" id="CHEBI:30616"/>
    </ligand>
</feature>
<evidence type="ECO:0000256" key="10">
    <source>
        <dbReference type="ARBA" id="ARBA00034923"/>
    </source>
</evidence>
<keyword evidence="7" id="KW-0413">Isomerase</keyword>
<dbReference type="InterPro" id="IPR014017">
    <property type="entry name" value="DNA_helicase_UvrD-like_C"/>
</dbReference>